<dbReference type="AlphaFoldDB" id="A0AAC9PUG4"/>
<dbReference type="Pfam" id="PF11253">
    <property type="entry name" value="DUF3052"/>
    <property type="match status" value="1"/>
</dbReference>
<name>A0AAC9PUG4_9PSEU</name>
<organism evidence="1 2">
    <name type="scientific">Actinoalloteichus fjordicus</name>
    <dbReference type="NCBI Taxonomy" id="1612552"/>
    <lineage>
        <taxon>Bacteria</taxon>
        <taxon>Bacillati</taxon>
        <taxon>Actinomycetota</taxon>
        <taxon>Actinomycetes</taxon>
        <taxon>Pseudonocardiales</taxon>
        <taxon>Pseudonocardiaceae</taxon>
        <taxon>Actinoalloteichus</taxon>
    </lineage>
</organism>
<keyword evidence="2" id="KW-1185">Reference proteome</keyword>
<dbReference type="Proteomes" id="UP000185511">
    <property type="component" value="Chromosome"/>
</dbReference>
<reference evidence="2" key="1">
    <citation type="submission" date="2016-06" db="EMBL/GenBank/DDBJ databases">
        <title>Complete genome sequence of Actinoalloteichus fjordicus DSM 46855 (=ADI127-17), type strain of the new species Actinoalloteichus fjordicus.</title>
        <authorList>
            <person name="Ruckert C."/>
            <person name="Nouioui I."/>
            <person name="Willmese J."/>
            <person name="van Wezel G."/>
            <person name="Klenk H.-P."/>
            <person name="Kalinowski J."/>
            <person name="Zotchev S.B."/>
        </authorList>
    </citation>
    <scope>NUCLEOTIDE SEQUENCE [LARGE SCALE GENOMIC DNA]</scope>
    <source>
        <strain evidence="2">ADI127-7</strain>
    </source>
</reference>
<gene>
    <name evidence="1" type="ORF">UA74_25340</name>
</gene>
<sequence length="143" mass="15412">MVAAGDAGKVGVADRLGIEPDMVVQEIGWDEDVDDELRAAVQERCGSELRDEEVDEVVDVVLLWWRDDDGDLVDTLVDAISPLADNGVIWVFTPKTGRDGYVEPSEIAEAAPTAGLSRTSSVSVAEDWSATRLVSPKAAKSKR</sequence>
<dbReference type="InterPro" id="IPR021412">
    <property type="entry name" value="DUF3052"/>
</dbReference>
<proteinExistence type="predicted"/>
<dbReference type="KEGG" id="acad:UA74_25340"/>
<evidence type="ECO:0000313" key="1">
    <source>
        <dbReference type="EMBL" id="APU17077.1"/>
    </source>
</evidence>
<dbReference type="RefSeq" id="WP_075742498.1">
    <property type="nucleotide sequence ID" value="NZ_CP016076.1"/>
</dbReference>
<evidence type="ECO:0000313" key="2">
    <source>
        <dbReference type="Proteomes" id="UP000185511"/>
    </source>
</evidence>
<protein>
    <submittedName>
        <fullName evidence="1">DUF3052 family protein</fullName>
    </submittedName>
</protein>
<accession>A0AAC9PUG4</accession>
<dbReference type="EMBL" id="CP016076">
    <property type="protein sequence ID" value="APU17077.1"/>
    <property type="molecule type" value="Genomic_DNA"/>
</dbReference>